<dbReference type="RefSeq" id="WP_143030530.1">
    <property type="nucleotide sequence ID" value="NZ_FNNP01000001.1"/>
</dbReference>
<dbReference type="OrthoDB" id="424374at2"/>
<organism evidence="1 2">
    <name type="scientific">Ruegeria halocynthiae</name>
    <dbReference type="NCBI Taxonomy" id="985054"/>
    <lineage>
        <taxon>Bacteria</taxon>
        <taxon>Pseudomonadati</taxon>
        <taxon>Pseudomonadota</taxon>
        <taxon>Alphaproteobacteria</taxon>
        <taxon>Rhodobacterales</taxon>
        <taxon>Roseobacteraceae</taxon>
        <taxon>Ruegeria</taxon>
    </lineage>
</organism>
<evidence type="ECO:0000313" key="2">
    <source>
        <dbReference type="Proteomes" id="UP000183400"/>
    </source>
</evidence>
<gene>
    <name evidence="1" type="ORF">SAMN05444358_1011737</name>
</gene>
<keyword evidence="2" id="KW-1185">Reference proteome</keyword>
<accession>A0A1H2WBU9</accession>
<dbReference type="EMBL" id="FNNP01000001">
    <property type="protein sequence ID" value="SDW77998.1"/>
    <property type="molecule type" value="Genomic_DNA"/>
</dbReference>
<proteinExistence type="predicted"/>
<sequence>MRIQLVTAIVTATFATTIANADDAPEKSYLFVEVGEKAELTDGQLILLGVGDEVSVFSDRPYRDAGFITRAELFEIWGKGENNFEENPPNVALTGSVGGKSQVVILEISNPKVSDDQVTYDYTYVEGSDAMAFDNPVMVIDSFSWRPPYSCCI</sequence>
<protein>
    <submittedName>
        <fullName evidence="1">Uncharacterized protein</fullName>
    </submittedName>
</protein>
<dbReference type="STRING" id="985054.SAMN05444358_1011737"/>
<evidence type="ECO:0000313" key="1">
    <source>
        <dbReference type="EMBL" id="SDW77998.1"/>
    </source>
</evidence>
<dbReference type="AlphaFoldDB" id="A0A1H2WBU9"/>
<name>A0A1H2WBU9_9RHOB</name>
<dbReference type="Proteomes" id="UP000183400">
    <property type="component" value="Unassembled WGS sequence"/>
</dbReference>
<reference evidence="2" key="1">
    <citation type="submission" date="2016-10" db="EMBL/GenBank/DDBJ databases">
        <authorList>
            <person name="Varghese N."/>
            <person name="Submissions S."/>
        </authorList>
    </citation>
    <scope>NUCLEOTIDE SEQUENCE [LARGE SCALE GENOMIC DNA]</scope>
    <source>
        <strain evidence="2">DSM 27839</strain>
    </source>
</reference>